<evidence type="ECO:0000313" key="2">
    <source>
        <dbReference type="EMBL" id="GFD25973.1"/>
    </source>
</evidence>
<evidence type="ECO:0000256" key="1">
    <source>
        <dbReference type="SAM" id="MobiDB-lite"/>
    </source>
</evidence>
<dbReference type="AlphaFoldDB" id="A0A699UV57"/>
<proteinExistence type="predicted"/>
<gene>
    <name evidence="2" type="ORF">Tci_897942</name>
</gene>
<dbReference type="EMBL" id="BKCJ011364819">
    <property type="protein sequence ID" value="GFD25973.1"/>
    <property type="molecule type" value="Genomic_DNA"/>
</dbReference>
<accession>A0A699UV57</accession>
<feature type="region of interest" description="Disordered" evidence="1">
    <location>
        <begin position="121"/>
        <end position="141"/>
    </location>
</feature>
<feature type="non-terminal residue" evidence="2">
    <location>
        <position position="160"/>
    </location>
</feature>
<protein>
    <submittedName>
        <fullName evidence="2">Uncharacterized protein</fullName>
    </submittedName>
</protein>
<feature type="compositionally biased region" description="Low complexity" evidence="1">
    <location>
        <begin position="130"/>
        <end position="141"/>
    </location>
</feature>
<comment type="caution">
    <text evidence="2">The sequence shown here is derived from an EMBL/GenBank/DDBJ whole genome shotgun (WGS) entry which is preliminary data.</text>
</comment>
<reference evidence="2" key="1">
    <citation type="journal article" date="2019" name="Sci. Rep.">
        <title>Draft genome of Tanacetum cinerariifolium, the natural source of mosquito coil.</title>
        <authorList>
            <person name="Yamashiro T."/>
            <person name="Shiraishi A."/>
            <person name="Satake H."/>
            <person name="Nakayama K."/>
        </authorList>
    </citation>
    <scope>NUCLEOTIDE SEQUENCE</scope>
</reference>
<feature type="non-terminal residue" evidence="2">
    <location>
        <position position="1"/>
    </location>
</feature>
<name>A0A699UV57_TANCI</name>
<organism evidence="2">
    <name type="scientific">Tanacetum cinerariifolium</name>
    <name type="common">Dalmatian daisy</name>
    <name type="synonym">Chrysanthemum cinerariifolium</name>
    <dbReference type="NCBI Taxonomy" id="118510"/>
    <lineage>
        <taxon>Eukaryota</taxon>
        <taxon>Viridiplantae</taxon>
        <taxon>Streptophyta</taxon>
        <taxon>Embryophyta</taxon>
        <taxon>Tracheophyta</taxon>
        <taxon>Spermatophyta</taxon>
        <taxon>Magnoliopsida</taxon>
        <taxon>eudicotyledons</taxon>
        <taxon>Gunneridae</taxon>
        <taxon>Pentapetalae</taxon>
        <taxon>asterids</taxon>
        <taxon>campanulids</taxon>
        <taxon>Asterales</taxon>
        <taxon>Asteraceae</taxon>
        <taxon>Asteroideae</taxon>
        <taxon>Anthemideae</taxon>
        <taxon>Anthemidinae</taxon>
        <taxon>Tanacetum</taxon>
    </lineage>
</organism>
<sequence>VVVSEMDKRTDLNKLDGIAENLLERIHRSRELRATTLSDEGINPGMFDYNGNLKPSKSILKKGISPTNEGWKVSMNASTMVWEVVTDYASPIKPVFNRDAGYLPNASDNDHVQVAKEIGKVSNDEESGVSTNPNPSPNINANATEFEKDVATTVNTVCDK</sequence>